<gene>
    <name evidence="2" type="ORF">WG66_7915</name>
</gene>
<dbReference type="InterPro" id="IPR043502">
    <property type="entry name" value="DNA/RNA_pol_sf"/>
</dbReference>
<dbReference type="Proteomes" id="UP000054988">
    <property type="component" value="Unassembled WGS sequence"/>
</dbReference>
<proteinExistence type="predicted"/>
<dbReference type="AlphaFoldDB" id="A0A0W0FT70"/>
<evidence type="ECO:0000313" key="3">
    <source>
        <dbReference type="Proteomes" id="UP000054988"/>
    </source>
</evidence>
<sequence length="463" mass="51567">MYELVPCPEGRKPTGTKWVFNIKWDEQGCIVEHCAHLVAQEFSQIPGVDFWDTYVPVAHIESIHAISGLAATLNWEIHVVDVKSAFFNSEMPVDQPAYVAQPPGYVVKGKENCVWLLRKALYGLHQSTFLWYQKLKEILITLGFKPCPPNLCVFVRRTEKGTVIITSHVDNLSLFASSKSILDEFKSNLSKHVVISDKEEISQLLGMTVTRDRAAYTISFNQSLYIDSIVECFGLGSAHPSPTPIAHGTKLSKTQSPTTLEEQSTMAKVPYQSAVGSIMHAAVMTRPDISHACQCVAQFMQNPGEAHWTAVKQIIQYLKGTRNLSLTLGGASKSFDITAWSDSNFAGHPDHGQSVSEYALFLRRGCFSWRSRKQTATASSTSEAEYYAAHLCGHEVIWFCQLIEQIGFPLEAPTPFHVDSQAAIVNINSEQINGSNKHVKVSYYWICEVVIEDQHIVTVNVPS</sequence>
<accession>A0A0W0FT70</accession>
<dbReference type="Pfam" id="PF07727">
    <property type="entry name" value="RVT_2"/>
    <property type="match status" value="1"/>
</dbReference>
<organism evidence="2 3">
    <name type="scientific">Moniliophthora roreri</name>
    <name type="common">Frosty pod rot fungus</name>
    <name type="synonym">Monilia roreri</name>
    <dbReference type="NCBI Taxonomy" id="221103"/>
    <lineage>
        <taxon>Eukaryota</taxon>
        <taxon>Fungi</taxon>
        <taxon>Dikarya</taxon>
        <taxon>Basidiomycota</taxon>
        <taxon>Agaricomycotina</taxon>
        <taxon>Agaricomycetes</taxon>
        <taxon>Agaricomycetidae</taxon>
        <taxon>Agaricales</taxon>
        <taxon>Marasmiineae</taxon>
        <taxon>Marasmiaceae</taxon>
        <taxon>Moniliophthora</taxon>
    </lineage>
</organism>
<name>A0A0W0FT70_MONRR</name>
<dbReference type="eggNOG" id="KOG0017">
    <property type="taxonomic scope" value="Eukaryota"/>
</dbReference>
<reference evidence="2 3" key="1">
    <citation type="submission" date="2015-12" db="EMBL/GenBank/DDBJ databases">
        <title>Draft genome sequence of Moniliophthora roreri, the causal agent of frosty pod rot of cacao.</title>
        <authorList>
            <person name="Aime M.C."/>
            <person name="Diaz-Valderrama J.R."/>
            <person name="Kijpornyongpan T."/>
            <person name="Phillips-Mora W."/>
        </authorList>
    </citation>
    <scope>NUCLEOTIDE SEQUENCE [LARGE SCALE GENOMIC DNA]</scope>
    <source>
        <strain evidence="2 3">MCA 2952</strain>
    </source>
</reference>
<comment type="caution">
    <text evidence="2">The sequence shown here is derived from an EMBL/GenBank/DDBJ whole genome shotgun (WGS) entry which is preliminary data.</text>
</comment>
<dbReference type="InterPro" id="IPR013103">
    <property type="entry name" value="RVT_2"/>
</dbReference>
<dbReference type="PANTHER" id="PTHR11439">
    <property type="entry name" value="GAG-POL-RELATED RETROTRANSPOSON"/>
    <property type="match status" value="1"/>
</dbReference>
<evidence type="ECO:0000259" key="1">
    <source>
        <dbReference type="Pfam" id="PF07727"/>
    </source>
</evidence>
<dbReference type="PANTHER" id="PTHR11439:SF467">
    <property type="entry name" value="INTEGRASE CATALYTIC DOMAIN-CONTAINING PROTEIN"/>
    <property type="match status" value="1"/>
</dbReference>
<evidence type="ECO:0000313" key="2">
    <source>
        <dbReference type="EMBL" id="KTB39520.1"/>
    </source>
</evidence>
<dbReference type="SUPFAM" id="SSF56672">
    <property type="entry name" value="DNA/RNA polymerases"/>
    <property type="match status" value="1"/>
</dbReference>
<feature type="domain" description="Reverse transcriptase Ty1/copia-type" evidence="1">
    <location>
        <begin position="2"/>
        <end position="246"/>
    </location>
</feature>
<dbReference type="CDD" id="cd09272">
    <property type="entry name" value="RNase_HI_RT_Ty1"/>
    <property type="match status" value="1"/>
</dbReference>
<protein>
    <recommendedName>
        <fullName evidence="1">Reverse transcriptase Ty1/copia-type domain-containing protein</fullName>
    </recommendedName>
</protein>
<dbReference type="EMBL" id="LATX01001672">
    <property type="protein sequence ID" value="KTB39520.1"/>
    <property type="molecule type" value="Genomic_DNA"/>
</dbReference>